<evidence type="ECO:0000313" key="1">
    <source>
        <dbReference type="EMBL" id="PLT31010.1"/>
    </source>
</evidence>
<sequence length="121" mass="13881">MFIKKNNVNNTEPPPAAAMNFDLEKVQPFLIELSSVLDSGFTESDIKAIQSKIEKMEENNEIKEIGSFHVIYQGEPAKIRMEAEIHIEDDLKEVVLNMYSNQVLVKTIDEEMMKFADERGM</sequence>
<reference evidence="1 2" key="1">
    <citation type="submission" date="2017-11" db="EMBL/GenBank/DDBJ databases">
        <title>Comparitive Functional Genomics of Dry Heat Resistant strains isolated from the Viking Spacecraft.</title>
        <authorList>
            <person name="Seuylemezian A."/>
            <person name="Cooper K."/>
            <person name="Vaishampayan P."/>
        </authorList>
    </citation>
    <scope>NUCLEOTIDE SEQUENCE [LARGE SCALE GENOMIC DNA]</scope>
    <source>
        <strain evidence="1 2">V1-29</strain>
    </source>
</reference>
<proteinExistence type="predicted"/>
<accession>A0A2N5M9H4</accession>
<comment type="caution">
    <text evidence="1">The sequence shown here is derived from an EMBL/GenBank/DDBJ whole genome shotgun (WGS) entry which is preliminary data.</text>
</comment>
<gene>
    <name evidence="1" type="ORF">CUU66_04180</name>
</gene>
<organism evidence="1 2">
    <name type="scientific">Peribacillus deserti</name>
    <dbReference type="NCBI Taxonomy" id="673318"/>
    <lineage>
        <taxon>Bacteria</taxon>
        <taxon>Bacillati</taxon>
        <taxon>Bacillota</taxon>
        <taxon>Bacilli</taxon>
        <taxon>Bacillales</taxon>
        <taxon>Bacillaceae</taxon>
        <taxon>Peribacillus</taxon>
    </lineage>
</organism>
<keyword evidence="2" id="KW-1185">Reference proteome</keyword>
<name>A0A2N5M9H4_9BACI</name>
<dbReference type="EMBL" id="PGUY01000013">
    <property type="protein sequence ID" value="PLT31010.1"/>
    <property type="molecule type" value="Genomic_DNA"/>
</dbReference>
<dbReference type="AlphaFoldDB" id="A0A2N5M9H4"/>
<dbReference type="Proteomes" id="UP000234748">
    <property type="component" value="Unassembled WGS sequence"/>
</dbReference>
<dbReference type="RefSeq" id="WP_101640422.1">
    <property type="nucleotide sequence ID" value="NZ_PGUY01000013.1"/>
</dbReference>
<dbReference type="OrthoDB" id="7854327at2"/>
<protein>
    <submittedName>
        <fullName evidence="1">Uncharacterized protein</fullName>
    </submittedName>
</protein>
<evidence type="ECO:0000313" key="2">
    <source>
        <dbReference type="Proteomes" id="UP000234748"/>
    </source>
</evidence>